<dbReference type="PANTHER" id="PTHR43267">
    <property type="entry name" value="TRNA THREONYLCARBAMOYLADENOSINE DEHYDRATASE"/>
    <property type="match status" value="1"/>
</dbReference>
<dbReference type="OrthoDB" id="9804150at2"/>
<sequence length="242" mass="26452">MTEQFSRTALLLGEKAIQKLSRAHVAIFGIGGVGGYVCEALARGGIGRFDLIDSDRVSLSNLNRQIIATHQTIGTFKVDAMAARIRDINPAARVTSHRCFYLPESKGDFDFSQYDYIVDAIDTVTAKLALITEAQEKRVPVIASMGAGNKLDPTQFEVTDIAKTSVDPLAKVIRRECKKRGIDHLKVVYSREQPIRPQTGTDSEPPHDHHPIPGSVPFVPGVVGLIIAGEVIKDLTQDCCRC</sequence>
<name>E6MEW5_9FIRM</name>
<dbReference type="HOGENOM" id="CLU_013325_4_1_9"/>
<dbReference type="SUPFAM" id="SSF69572">
    <property type="entry name" value="Activating enzymes of the ubiquitin-like proteins"/>
    <property type="match status" value="1"/>
</dbReference>
<dbReference type="eggNOG" id="COG1179">
    <property type="taxonomic scope" value="Bacteria"/>
</dbReference>
<dbReference type="CDD" id="cd00755">
    <property type="entry name" value="YgdL_like"/>
    <property type="match status" value="1"/>
</dbReference>
<comment type="caution">
    <text evidence="3">The sequence shown here is derived from an EMBL/GenBank/DDBJ whole genome shotgun (WGS) entry which is preliminary data.</text>
</comment>
<dbReference type="STRING" id="887929.HMP0721_0548"/>
<evidence type="ECO:0000313" key="3">
    <source>
        <dbReference type="EMBL" id="EFV02315.1"/>
    </source>
</evidence>
<organism evidence="3 4">
    <name type="scientific">Pseudoramibacter alactolyticus ATCC 23263</name>
    <dbReference type="NCBI Taxonomy" id="887929"/>
    <lineage>
        <taxon>Bacteria</taxon>
        <taxon>Bacillati</taxon>
        <taxon>Bacillota</taxon>
        <taxon>Clostridia</taxon>
        <taxon>Eubacteriales</taxon>
        <taxon>Eubacteriaceae</taxon>
        <taxon>Pseudoramibacter</taxon>
    </lineage>
</organism>
<evidence type="ECO:0000313" key="4">
    <source>
        <dbReference type="Proteomes" id="UP000004754"/>
    </source>
</evidence>
<feature type="region of interest" description="Disordered" evidence="1">
    <location>
        <begin position="193"/>
        <end position="214"/>
    </location>
</feature>
<protein>
    <submittedName>
        <fullName evidence="3">ThiF family protein</fullName>
    </submittedName>
</protein>
<dbReference type="Proteomes" id="UP000004754">
    <property type="component" value="Unassembled WGS sequence"/>
</dbReference>
<gene>
    <name evidence="3" type="ORF">HMP0721_0548</name>
</gene>
<evidence type="ECO:0000256" key="1">
    <source>
        <dbReference type="SAM" id="MobiDB-lite"/>
    </source>
</evidence>
<dbReference type="Pfam" id="PF00899">
    <property type="entry name" value="ThiF"/>
    <property type="match status" value="1"/>
</dbReference>
<dbReference type="InterPro" id="IPR035985">
    <property type="entry name" value="Ubiquitin-activating_enz"/>
</dbReference>
<feature type="domain" description="THIF-type NAD/FAD binding fold" evidence="2">
    <location>
        <begin position="6"/>
        <end position="237"/>
    </location>
</feature>
<dbReference type="RefSeq" id="WP_006597967.1">
    <property type="nucleotide sequence ID" value="NZ_GL622359.1"/>
</dbReference>
<dbReference type="PANTHER" id="PTHR43267:SF1">
    <property type="entry name" value="TRNA THREONYLCARBAMOYLADENOSINE DEHYDRATASE"/>
    <property type="match status" value="1"/>
</dbReference>
<dbReference type="AlphaFoldDB" id="E6MEW5"/>
<dbReference type="GO" id="GO:0061504">
    <property type="term" value="P:cyclic threonylcarbamoyladenosine biosynthetic process"/>
    <property type="evidence" value="ECO:0007669"/>
    <property type="project" value="TreeGrafter"/>
</dbReference>
<accession>E6MEW5</accession>
<proteinExistence type="predicted"/>
<dbReference type="GO" id="GO:0061503">
    <property type="term" value="F:tRNA threonylcarbamoyladenosine dehydratase"/>
    <property type="evidence" value="ECO:0007669"/>
    <property type="project" value="TreeGrafter"/>
</dbReference>
<dbReference type="EMBL" id="AEQN01000010">
    <property type="protein sequence ID" value="EFV02315.1"/>
    <property type="molecule type" value="Genomic_DNA"/>
</dbReference>
<dbReference type="InterPro" id="IPR000594">
    <property type="entry name" value="ThiF_NAD_FAD-bd"/>
</dbReference>
<evidence type="ECO:0000259" key="2">
    <source>
        <dbReference type="Pfam" id="PF00899"/>
    </source>
</evidence>
<keyword evidence="4" id="KW-1185">Reference proteome</keyword>
<dbReference type="InterPro" id="IPR045886">
    <property type="entry name" value="ThiF/MoeB/HesA"/>
</dbReference>
<dbReference type="GO" id="GO:0008641">
    <property type="term" value="F:ubiquitin-like modifier activating enzyme activity"/>
    <property type="evidence" value="ECO:0007669"/>
    <property type="project" value="InterPro"/>
</dbReference>
<reference evidence="3 4" key="1">
    <citation type="submission" date="2010-12" db="EMBL/GenBank/DDBJ databases">
        <authorList>
            <person name="Muzny D."/>
            <person name="Qin X."/>
            <person name="Deng J."/>
            <person name="Jiang H."/>
            <person name="Liu Y."/>
            <person name="Qu J."/>
            <person name="Song X.-Z."/>
            <person name="Zhang L."/>
            <person name="Thornton R."/>
            <person name="Coyle M."/>
            <person name="Francisco L."/>
            <person name="Jackson L."/>
            <person name="Javaid M."/>
            <person name="Korchina V."/>
            <person name="Kovar C."/>
            <person name="Mata R."/>
            <person name="Mathew T."/>
            <person name="Ngo R."/>
            <person name="Nguyen L."/>
            <person name="Nguyen N."/>
            <person name="Okwuonu G."/>
            <person name="Ongeri F."/>
            <person name="Pham C."/>
            <person name="Simmons D."/>
            <person name="Wilczek-Boney K."/>
            <person name="Hale W."/>
            <person name="Jakkamsetti A."/>
            <person name="Pham P."/>
            <person name="Ruth R."/>
            <person name="San Lucas F."/>
            <person name="Warren J."/>
            <person name="Zhang J."/>
            <person name="Zhao Z."/>
            <person name="Zhou C."/>
            <person name="Zhu D."/>
            <person name="Lee S."/>
            <person name="Bess C."/>
            <person name="Blankenburg K."/>
            <person name="Forbes L."/>
            <person name="Fu Q."/>
            <person name="Gubbala S."/>
            <person name="Hirani K."/>
            <person name="Jayaseelan J.C."/>
            <person name="Lara F."/>
            <person name="Munidasa M."/>
            <person name="Palculict T."/>
            <person name="Patil S."/>
            <person name="Pu L.-L."/>
            <person name="Saada N."/>
            <person name="Tang L."/>
            <person name="Weissenberger G."/>
            <person name="Zhu Y."/>
            <person name="Hemphill L."/>
            <person name="Shang Y."/>
            <person name="Youmans B."/>
            <person name="Ayvaz T."/>
            <person name="Ross M."/>
            <person name="Santibanez J."/>
            <person name="Aqrawi P."/>
            <person name="Gross S."/>
            <person name="Joshi V."/>
            <person name="Fowler G."/>
            <person name="Nazareth L."/>
            <person name="Reid J."/>
            <person name="Worley K."/>
            <person name="Petrosino J."/>
            <person name="Highlander S."/>
            <person name="Gibbs R."/>
        </authorList>
    </citation>
    <scope>NUCLEOTIDE SEQUENCE [LARGE SCALE GENOMIC DNA]</scope>
    <source>
        <strain evidence="3 4">ATCC 23263</strain>
    </source>
</reference>
<dbReference type="Gene3D" id="3.40.50.720">
    <property type="entry name" value="NAD(P)-binding Rossmann-like Domain"/>
    <property type="match status" value="1"/>
</dbReference>